<keyword evidence="3" id="KW-1185">Reference proteome</keyword>
<comment type="caution">
    <text evidence="2">The sequence shown here is derived from an EMBL/GenBank/DDBJ whole genome shotgun (WGS) entry which is preliminary data.</text>
</comment>
<dbReference type="InterPro" id="IPR045437">
    <property type="entry name" value="EAD8"/>
</dbReference>
<gene>
    <name evidence="2" type="ORF">H6G95_25840</name>
</gene>
<evidence type="ECO:0000313" key="3">
    <source>
        <dbReference type="Proteomes" id="UP000604661"/>
    </source>
</evidence>
<feature type="domain" description="Effector-associated" evidence="1">
    <location>
        <begin position="61"/>
        <end position="150"/>
    </location>
</feature>
<sequence length="278" mass="31238">MSDSENSKQVNNNDLRNAQFGGSLINADTVNAGQLGDNVYNIHFGQSNVKNIQNLKLEPKTLNELVNLLRPFLEDERSRRPFLVLALGNDAPVLQHINWSGAVASFIPDMLCKLADYGEVALGKQALWTLLEYVRSRVGVDIQQRIDNLRPLLDLRSLSSAVTGRKSIDVLVQKVRERLHDNIQSLHSTMPLWGINRGVSLAHLFVDVNILEGVSNSRRSELEDLWQDFTTNHSSYQSLDRIGSVQSGSFLSNIWVERRCTNPCIPTLTIILVKPLRT</sequence>
<dbReference type="EMBL" id="JACJTE010000039">
    <property type="protein sequence ID" value="MBD2563967.1"/>
    <property type="molecule type" value="Genomic_DNA"/>
</dbReference>
<proteinExistence type="predicted"/>
<reference evidence="2 3" key="1">
    <citation type="journal article" date="2020" name="ISME J.">
        <title>Comparative genomics reveals insights into cyanobacterial evolution and habitat adaptation.</title>
        <authorList>
            <person name="Chen M.Y."/>
            <person name="Teng W.K."/>
            <person name="Zhao L."/>
            <person name="Hu C.X."/>
            <person name="Zhou Y.K."/>
            <person name="Han B.P."/>
            <person name="Song L.R."/>
            <person name="Shu W.S."/>
        </authorList>
    </citation>
    <scope>NUCLEOTIDE SEQUENCE [LARGE SCALE GENOMIC DNA]</scope>
    <source>
        <strain evidence="2 3">FACHB-391</strain>
    </source>
</reference>
<protein>
    <recommendedName>
        <fullName evidence="1">Effector-associated domain-containing protein</fullName>
    </recommendedName>
</protein>
<organism evidence="2 3">
    <name type="scientific">Nostoc linckia FACHB-391</name>
    <dbReference type="NCBI Taxonomy" id="2692906"/>
    <lineage>
        <taxon>Bacteria</taxon>
        <taxon>Bacillati</taxon>
        <taxon>Cyanobacteriota</taxon>
        <taxon>Cyanophyceae</taxon>
        <taxon>Nostocales</taxon>
        <taxon>Nostocaceae</taxon>
        <taxon>Nostoc</taxon>
    </lineage>
</organism>
<evidence type="ECO:0000313" key="2">
    <source>
        <dbReference type="EMBL" id="MBD2563967.1"/>
    </source>
</evidence>
<name>A0ABR8F1F6_NOSLI</name>
<accession>A0ABR8F1F6</accession>
<dbReference type="Pfam" id="PF19961">
    <property type="entry name" value="EAD8"/>
    <property type="match status" value="1"/>
</dbReference>
<dbReference type="Proteomes" id="UP000604661">
    <property type="component" value="Unassembled WGS sequence"/>
</dbReference>
<evidence type="ECO:0000259" key="1">
    <source>
        <dbReference type="Pfam" id="PF19961"/>
    </source>
</evidence>
<dbReference type="RefSeq" id="WP_190899541.1">
    <property type="nucleotide sequence ID" value="NZ_JACJTE010000039.1"/>
</dbReference>